<sequence length="123" mass="14137">MLTKDMSSKMHTAESVVNHLFALHSYGTTKDHRKYMRHQVTLEAGKSMSLGFTLLAAEDAVTLLVVACKLFQELADVFEPEEAEANKQLMLKNMIGLMNDRTSVMKYFDQKFYKKRQEILNTD</sequence>
<reference evidence="1 2" key="1">
    <citation type="submission" date="2021-06" db="EMBL/GenBank/DDBJ databases">
        <authorList>
            <person name="Palmer J.M."/>
        </authorList>
    </citation>
    <scope>NUCLEOTIDE SEQUENCE [LARGE SCALE GENOMIC DNA]</scope>
    <source>
        <strain evidence="2">if_2019</strain>
        <tissue evidence="1">Muscle</tissue>
    </source>
</reference>
<dbReference type="Proteomes" id="UP001482620">
    <property type="component" value="Unassembled WGS sequence"/>
</dbReference>
<protein>
    <submittedName>
        <fullName evidence="1">Uncharacterized protein</fullName>
    </submittedName>
</protein>
<gene>
    <name evidence="1" type="ORF">ILYODFUR_015640</name>
</gene>
<evidence type="ECO:0000313" key="2">
    <source>
        <dbReference type="Proteomes" id="UP001482620"/>
    </source>
</evidence>
<accession>A0ABV0UIA0</accession>
<organism evidence="1 2">
    <name type="scientific">Ilyodon furcidens</name>
    <name type="common">goldbreast splitfin</name>
    <dbReference type="NCBI Taxonomy" id="33524"/>
    <lineage>
        <taxon>Eukaryota</taxon>
        <taxon>Metazoa</taxon>
        <taxon>Chordata</taxon>
        <taxon>Craniata</taxon>
        <taxon>Vertebrata</taxon>
        <taxon>Euteleostomi</taxon>
        <taxon>Actinopterygii</taxon>
        <taxon>Neopterygii</taxon>
        <taxon>Teleostei</taxon>
        <taxon>Neoteleostei</taxon>
        <taxon>Acanthomorphata</taxon>
        <taxon>Ovalentaria</taxon>
        <taxon>Atherinomorphae</taxon>
        <taxon>Cyprinodontiformes</taxon>
        <taxon>Goodeidae</taxon>
        <taxon>Ilyodon</taxon>
    </lineage>
</organism>
<dbReference type="EMBL" id="JAHRIQ010070894">
    <property type="protein sequence ID" value="MEQ2244302.1"/>
    <property type="molecule type" value="Genomic_DNA"/>
</dbReference>
<comment type="caution">
    <text evidence="1">The sequence shown here is derived from an EMBL/GenBank/DDBJ whole genome shotgun (WGS) entry which is preliminary data.</text>
</comment>
<proteinExistence type="predicted"/>
<evidence type="ECO:0000313" key="1">
    <source>
        <dbReference type="EMBL" id="MEQ2244302.1"/>
    </source>
</evidence>
<name>A0ABV0UIA0_9TELE</name>
<keyword evidence="2" id="KW-1185">Reference proteome</keyword>